<dbReference type="SUPFAM" id="SSF52058">
    <property type="entry name" value="L domain-like"/>
    <property type="match status" value="1"/>
</dbReference>
<organism evidence="1">
    <name type="scientific">Arundo donax</name>
    <name type="common">Giant reed</name>
    <name type="synonym">Donax arundinaceus</name>
    <dbReference type="NCBI Taxonomy" id="35708"/>
    <lineage>
        <taxon>Eukaryota</taxon>
        <taxon>Viridiplantae</taxon>
        <taxon>Streptophyta</taxon>
        <taxon>Embryophyta</taxon>
        <taxon>Tracheophyta</taxon>
        <taxon>Spermatophyta</taxon>
        <taxon>Magnoliopsida</taxon>
        <taxon>Liliopsida</taxon>
        <taxon>Poales</taxon>
        <taxon>Poaceae</taxon>
        <taxon>PACMAD clade</taxon>
        <taxon>Arundinoideae</taxon>
        <taxon>Arundineae</taxon>
        <taxon>Arundo</taxon>
    </lineage>
</organism>
<evidence type="ECO:0000313" key="1">
    <source>
        <dbReference type="EMBL" id="JAE21415.1"/>
    </source>
</evidence>
<name>A0A0A9G8L4_ARUDO</name>
<sequence length="186" mass="21548">MHRLSRLLIRACNEDELLQLDDLTFPNPLQKLCLFGRFSEGTLESPFFINHGNALLRIRLLYCQLTGNQLSRFAELSNLTELSLVKAYNGQQLYFNAEWFQNLKRVVLLDLPHVKEICIHNGALVSLEYLLIGRLQELRDVPIGIDCLTSLKEARFVDMHPEFVRNFQKAKLDHLPNVYLRTKGPL</sequence>
<accession>A0A0A9G8L4</accession>
<dbReference type="AlphaFoldDB" id="A0A0A9G8L4"/>
<reference evidence="1" key="1">
    <citation type="submission" date="2014-09" db="EMBL/GenBank/DDBJ databases">
        <authorList>
            <person name="Magalhaes I.L.F."/>
            <person name="Oliveira U."/>
            <person name="Santos F.R."/>
            <person name="Vidigal T.H.D.A."/>
            <person name="Brescovit A.D."/>
            <person name="Santos A.J."/>
        </authorList>
    </citation>
    <scope>NUCLEOTIDE SEQUENCE</scope>
    <source>
        <tissue evidence="1">Shoot tissue taken approximately 20 cm above the soil surface</tissue>
    </source>
</reference>
<dbReference type="EMBL" id="GBRH01176481">
    <property type="protein sequence ID" value="JAE21415.1"/>
    <property type="molecule type" value="Transcribed_RNA"/>
</dbReference>
<dbReference type="InterPro" id="IPR032675">
    <property type="entry name" value="LRR_dom_sf"/>
</dbReference>
<protein>
    <submittedName>
        <fullName evidence="1">Uncharacterized protein</fullName>
    </submittedName>
</protein>
<proteinExistence type="predicted"/>
<dbReference type="Gene3D" id="3.80.10.10">
    <property type="entry name" value="Ribonuclease Inhibitor"/>
    <property type="match status" value="1"/>
</dbReference>
<reference evidence="1" key="2">
    <citation type="journal article" date="2015" name="Data Brief">
        <title>Shoot transcriptome of the giant reed, Arundo donax.</title>
        <authorList>
            <person name="Barrero R.A."/>
            <person name="Guerrero F.D."/>
            <person name="Moolhuijzen P."/>
            <person name="Goolsby J.A."/>
            <person name="Tidwell J."/>
            <person name="Bellgard S.E."/>
            <person name="Bellgard M.I."/>
        </authorList>
    </citation>
    <scope>NUCLEOTIDE SEQUENCE</scope>
    <source>
        <tissue evidence="1">Shoot tissue taken approximately 20 cm above the soil surface</tissue>
    </source>
</reference>